<evidence type="ECO:0000256" key="2">
    <source>
        <dbReference type="ARBA" id="ARBA00022670"/>
    </source>
</evidence>
<evidence type="ECO:0000313" key="5">
    <source>
        <dbReference type="EMBL" id="PWA73544.1"/>
    </source>
</evidence>
<evidence type="ECO:0000313" key="6">
    <source>
        <dbReference type="Proteomes" id="UP000245207"/>
    </source>
</evidence>
<keyword evidence="6" id="KW-1185">Reference proteome</keyword>
<feature type="domain" description="Ubiquitin-like protease family profile" evidence="4">
    <location>
        <begin position="418"/>
        <end position="945"/>
    </location>
</feature>
<dbReference type="EMBL" id="PKPP01002727">
    <property type="protein sequence ID" value="PWA73544.1"/>
    <property type="molecule type" value="Genomic_DNA"/>
</dbReference>
<dbReference type="GO" id="GO:0006508">
    <property type="term" value="P:proteolysis"/>
    <property type="evidence" value="ECO:0007669"/>
    <property type="project" value="UniProtKB-KW"/>
</dbReference>
<evidence type="ECO:0000259" key="4">
    <source>
        <dbReference type="PROSITE" id="PS50600"/>
    </source>
</evidence>
<reference evidence="5 6" key="1">
    <citation type="journal article" date="2018" name="Mol. Plant">
        <title>The genome of Artemisia annua provides insight into the evolution of Asteraceae family and artemisinin biosynthesis.</title>
        <authorList>
            <person name="Shen Q."/>
            <person name="Zhang L."/>
            <person name="Liao Z."/>
            <person name="Wang S."/>
            <person name="Yan T."/>
            <person name="Shi P."/>
            <person name="Liu M."/>
            <person name="Fu X."/>
            <person name="Pan Q."/>
            <person name="Wang Y."/>
            <person name="Lv Z."/>
            <person name="Lu X."/>
            <person name="Zhang F."/>
            <person name="Jiang W."/>
            <person name="Ma Y."/>
            <person name="Chen M."/>
            <person name="Hao X."/>
            <person name="Li L."/>
            <person name="Tang Y."/>
            <person name="Lv G."/>
            <person name="Zhou Y."/>
            <person name="Sun X."/>
            <person name="Brodelius P.E."/>
            <person name="Rose J.K.C."/>
            <person name="Tang K."/>
        </authorList>
    </citation>
    <scope>NUCLEOTIDE SEQUENCE [LARGE SCALE GENOMIC DNA]</scope>
    <source>
        <strain evidence="6">cv. Huhao1</strain>
        <tissue evidence="5">Leaf</tissue>
    </source>
</reference>
<dbReference type="InterPro" id="IPR050796">
    <property type="entry name" value="SCF_F-box_component"/>
</dbReference>
<name>A0A2U1NJ49_ARTAN</name>
<dbReference type="InterPro" id="IPR003653">
    <property type="entry name" value="Peptidase_C48_C"/>
</dbReference>
<dbReference type="Gene3D" id="3.40.395.10">
    <property type="entry name" value="Adenoviral Proteinase, Chain A"/>
    <property type="match status" value="1"/>
</dbReference>
<sequence length="979" mass="113926">MKRKSSLRGYVDDAHFDMPLIYDVDGRSLHFGRPEFNLITGFRFDLVGVLEDEELFGKLSDEDAVRVCLLLVLEVIFIGRLLVEPVDDKLLRLVEDLETWIVSMGGAHLEAIIWILESFERSDRWWNKLPDVIPRGLAWSKKQVFTKSDYVSLFGKESKVNFDLKATLVERQTEWYTESREYLMGYIPRTLKRKAPHDYDVYLQKLDALRKRGKTEKKYLPLIHRIDASSLITEIGVKDSVIQKLNNRVFKLESIIQVISDKLDFSGSFSHLNSQFQEQLNREFGNLVDTLISTRHSSQKNGESDDDILQEYVLEEELMLRKQEEEKWMVEEQKLKEKVFLNALLEETNRRMEKEKVLKEAKERKKAFLGFYQSDHWKRAQLDMAKPEKRSQKDGSESAYYWSSKFNLSRVNKAIDQVHVTNEYDEFLGKPGPLRCIFPWSKEPVRVDRRFWESLVCLDPPKKGWLMDEHIDLWVEYMLHFRPVAANWAMVTAYFVQLLLQDSIPIWYANGEKYNISWADVEHVFMPINEKEKHWFLARFEIRTGIVTFYDSGSHEQDEKPRCGVSPANTSTLVLCYRQGFRGYISFLHDDLSRTELPTNFSYSDLKPIGYSHGVLCFSYGPIVSDYMGFVWNPSIRRSCGTFVPYFTQSEEYEKRLLAFGVRPHNHDPIILKISYPFNPQQHQWSVLLFTFSSREWNRLQTEFLPRQSIRLKKASQCVVGGHIFWCGYERLYDNDGSTFKSYMMVSFSLVTYRFQELEIPAELLVNLPLPFQVSNLRDNIVVSGNINREDHFVFCMWVLTVVGGTIASFQCMLNIPTPCQLKLIGFDGNNDPILEVQNPEGWVTTLGVYKIAFGTFHNLGIEGDAGSFFISPYCESIILQTHVDRMAYGLAGLPIVLEQAKVFEKKCIDRAKYGITFKDARNIPAQGGLFGDCGIWVCIFLYRLSHGKRLAVENPVQAALAYREHMANFFFKHRVSSW</sequence>
<proteinExistence type="inferred from homology"/>
<dbReference type="SUPFAM" id="SSF54001">
    <property type="entry name" value="Cysteine proteinases"/>
    <property type="match status" value="1"/>
</dbReference>
<dbReference type="GO" id="GO:0008234">
    <property type="term" value="F:cysteine-type peptidase activity"/>
    <property type="evidence" value="ECO:0007669"/>
    <property type="project" value="InterPro"/>
</dbReference>
<dbReference type="PANTHER" id="PTHR31672">
    <property type="entry name" value="BNACNNG10540D PROTEIN"/>
    <property type="match status" value="1"/>
</dbReference>
<keyword evidence="2" id="KW-0645">Protease</keyword>
<evidence type="ECO:0000256" key="1">
    <source>
        <dbReference type="ARBA" id="ARBA00005234"/>
    </source>
</evidence>
<comment type="similarity">
    <text evidence="1">Belongs to the peptidase C48 family.</text>
</comment>
<dbReference type="AlphaFoldDB" id="A0A2U1NJ49"/>
<dbReference type="PROSITE" id="PS50600">
    <property type="entry name" value="ULP_PROTEASE"/>
    <property type="match status" value="1"/>
</dbReference>
<accession>A0A2U1NJ49</accession>
<dbReference type="InterPro" id="IPR038765">
    <property type="entry name" value="Papain-like_cys_pep_sf"/>
</dbReference>
<evidence type="ECO:0000256" key="3">
    <source>
        <dbReference type="ARBA" id="ARBA00022801"/>
    </source>
</evidence>
<organism evidence="5 6">
    <name type="scientific">Artemisia annua</name>
    <name type="common">Sweet wormwood</name>
    <dbReference type="NCBI Taxonomy" id="35608"/>
    <lineage>
        <taxon>Eukaryota</taxon>
        <taxon>Viridiplantae</taxon>
        <taxon>Streptophyta</taxon>
        <taxon>Embryophyta</taxon>
        <taxon>Tracheophyta</taxon>
        <taxon>Spermatophyta</taxon>
        <taxon>Magnoliopsida</taxon>
        <taxon>eudicotyledons</taxon>
        <taxon>Gunneridae</taxon>
        <taxon>Pentapetalae</taxon>
        <taxon>asterids</taxon>
        <taxon>campanulids</taxon>
        <taxon>Asterales</taxon>
        <taxon>Asteraceae</taxon>
        <taxon>Asteroideae</taxon>
        <taxon>Anthemideae</taxon>
        <taxon>Artemisiinae</taxon>
        <taxon>Artemisia</taxon>
    </lineage>
</organism>
<gene>
    <name evidence="5" type="ORF">CTI12_AA259990</name>
</gene>
<keyword evidence="3" id="KW-0378">Hydrolase</keyword>
<comment type="caution">
    <text evidence="5">The sequence shown here is derived from an EMBL/GenBank/DDBJ whole genome shotgun (WGS) entry which is preliminary data.</text>
</comment>
<dbReference type="Proteomes" id="UP000245207">
    <property type="component" value="Unassembled WGS sequence"/>
</dbReference>
<dbReference type="PANTHER" id="PTHR31672:SF10">
    <property type="entry name" value="F-BOX DOMAIN-CONTAINING PROTEIN"/>
    <property type="match status" value="1"/>
</dbReference>
<protein>
    <submittedName>
        <fullName evidence="5">F-box associated interaction domain-containing protein</fullName>
    </submittedName>
</protein>
<dbReference type="Pfam" id="PF02902">
    <property type="entry name" value="Peptidase_C48"/>
    <property type="match status" value="1"/>
</dbReference>